<comment type="caution">
    <text evidence="3">The sequence shown here is derived from an EMBL/GenBank/DDBJ whole genome shotgun (WGS) entry which is preliminary data.</text>
</comment>
<dbReference type="Proteomes" id="UP001237642">
    <property type="component" value="Unassembled WGS sequence"/>
</dbReference>
<reference evidence="3" key="1">
    <citation type="submission" date="2023-02" db="EMBL/GenBank/DDBJ databases">
        <title>Genome of toxic invasive species Heracleum sosnowskyi carries increased number of genes despite the absence of recent whole-genome duplications.</title>
        <authorList>
            <person name="Schelkunov M."/>
            <person name="Shtratnikova V."/>
            <person name="Makarenko M."/>
            <person name="Klepikova A."/>
            <person name="Omelchenko D."/>
            <person name="Novikova G."/>
            <person name="Obukhova E."/>
            <person name="Bogdanov V."/>
            <person name="Penin A."/>
            <person name="Logacheva M."/>
        </authorList>
    </citation>
    <scope>NUCLEOTIDE SEQUENCE</scope>
    <source>
        <strain evidence="3">Hsosn_3</strain>
        <tissue evidence="3">Leaf</tissue>
    </source>
</reference>
<dbReference type="PANTHER" id="PTHR46929:SF2">
    <property type="entry name" value="MYB_SANT-LIKE DOMAIN-CONTAINING PROTEIN"/>
    <property type="match status" value="1"/>
</dbReference>
<dbReference type="InterPro" id="IPR024752">
    <property type="entry name" value="Myb/SANT-like_dom"/>
</dbReference>
<evidence type="ECO:0000313" key="3">
    <source>
        <dbReference type="EMBL" id="KAK1352335.1"/>
    </source>
</evidence>
<feature type="region of interest" description="Disordered" evidence="1">
    <location>
        <begin position="156"/>
        <end position="193"/>
    </location>
</feature>
<feature type="domain" description="Myb/SANT-like" evidence="2">
    <location>
        <begin position="3"/>
        <end position="93"/>
    </location>
</feature>
<dbReference type="EMBL" id="JAUIZM010000018">
    <property type="protein sequence ID" value="KAK1352335.1"/>
    <property type="molecule type" value="Genomic_DNA"/>
</dbReference>
<evidence type="ECO:0000259" key="2">
    <source>
        <dbReference type="Pfam" id="PF12776"/>
    </source>
</evidence>
<keyword evidence="4" id="KW-1185">Reference proteome</keyword>
<accession>A0AAD8LVR7</accession>
<sequence>MFSHDECLLELLIEQQNCGKTTSNLFKYEVYKTVTQKLNQKFGTNVEENQIKLRHSAMKKDYGVIKTLLSQPGFHWDGQKQMVVADDKVWENYVAVRRDARPYRWRSFPLYDKMSIIFEDSVGGVVGAKNLHLPSSVNKALEEVNSDPEMVQFLEPASEPEQVNVDTHDSDSSFYVKNKQPRKGKSKSSVRKRSACVEVEDSIENAFYEMPCADRCTSMQKNVNVPHYTTRKSVFLATSGYDKSPQVNAEDSIENALDESPFAATSKGMQKTANESQYKKNKLNSVATSGYYKRPEFEAQDRFKGVQENLNDARAIYQRCLEELQKIDELDDSEFLKAVCALKDDKNAIAFMTIRGPRRLIWLRSILNEY</sequence>
<dbReference type="AlphaFoldDB" id="A0AAD8LVR7"/>
<organism evidence="3 4">
    <name type="scientific">Heracleum sosnowskyi</name>
    <dbReference type="NCBI Taxonomy" id="360622"/>
    <lineage>
        <taxon>Eukaryota</taxon>
        <taxon>Viridiplantae</taxon>
        <taxon>Streptophyta</taxon>
        <taxon>Embryophyta</taxon>
        <taxon>Tracheophyta</taxon>
        <taxon>Spermatophyta</taxon>
        <taxon>Magnoliopsida</taxon>
        <taxon>eudicotyledons</taxon>
        <taxon>Gunneridae</taxon>
        <taxon>Pentapetalae</taxon>
        <taxon>asterids</taxon>
        <taxon>campanulids</taxon>
        <taxon>Apiales</taxon>
        <taxon>Apiaceae</taxon>
        <taxon>Apioideae</taxon>
        <taxon>apioid superclade</taxon>
        <taxon>Tordylieae</taxon>
        <taxon>Tordyliinae</taxon>
        <taxon>Heracleum</taxon>
    </lineage>
</organism>
<gene>
    <name evidence="3" type="ORF">POM88_053599</name>
</gene>
<dbReference type="Pfam" id="PF12776">
    <property type="entry name" value="Myb_DNA-bind_3"/>
    <property type="match status" value="1"/>
</dbReference>
<evidence type="ECO:0000256" key="1">
    <source>
        <dbReference type="SAM" id="MobiDB-lite"/>
    </source>
</evidence>
<name>A0AAD8LVR7_9APIA</name>
<dbReference type="PANTHER" id="PTHR46929">
    <property type="entry name" value="EXPRESSED PROTEIN"/>
    <property type="match status" value="1"/>
</dbReference>
<reference evidence="3" key="2">
    <citation type="submission" date="2023-05" db="EMBL/GenBank/DDBJ databases">
        <authorList>
            <person name="Schelkunov M.I."/>
        </authorList>
    </citation>
    <scope>NUCLEOTIDE SEQUENCE</scope>
    <source>
        <strain evidence="3">Hsosn_3</strain>
        <tissue evidence="3">Leaf</tissue>
    </source>
</reference>
<evidence type="ECO:0000313" key="4">
    <source>
        <dbReference type="Proteomes" id="UP001237642"/>
    </source>
</evidence>
<feature type="compositionally biased region" description="Basic residues" evidence="1">
    <location>
        <begin position="179"/>
        <end position="193"/>
    </location>
</feature>
<protein>
    <recommendedName>
        <fullName evidence="2">Myb/SANT-like domain-containing protein</fullName>
    </recommendedName>
</protein>
<proteinExistence type="predicted"/>